<accession>A0AAQ3SD62</accession>
<protein>
    <submittedName>
        <fullName evidence="1">Uncharacterized protein</fullName>
    </submittedName>
</protein>
<evidence type="ECO:0000313" key="1">
    <source>
        <dbReference type="EMBL" id="WVZ24064.1"/>
    </source>
</evidence>
<sequence length="274" mass="29596">MPEESRVTRFGQCRNRCRDETTIQKENEFRKEILEFGSRLRVGKVLAPYNACPKAEGGGLPFLRTGKLQVVGASTFVPHSKAKKRAKLTEQKPKFDHCQADGRYKKKNLRLRGPNELGLMGQRAGLIGASVETELGGQNWALGPGELGLGASVETGLRASGLVWKLGLGASVEAGLRGQASWAWWASVETEHMGQCRNWAYGPGETGLGGQCRNWALGSGELGLGASIEIELGGLKDSITIHRAVKMGHNLRANPLGLKNTTHLCAGQISTRLI</sequence>
<organism evidence="1 2">
    <name type="scientific">Vigna mungo</name>
    <name type="common">Black gram</name>
    <name type="synonym">Phaseolus mungo</name>
    <dbReference type="NCBI Taxonomy" id="3915"/>
    <lineage>
        <taxon>Eukaryota</taxon>
        <taxon>Viridiplantae</taxon>
        <taxon>Streptophyta</taxon>
        <taxon>Embryophyta</taxon>
        <taxon>Tracheophyta</taxon>
        <taxon>Spermatophyta</taxon>
        <taxon>Magnoliopsida</taxon>
        <taxon>eudicotyledons</taxon>
        <taxon>Gunneridae</taxon>
        <taxon>Pentapetalae</taxon>
        <taxon>rosids</taxon>
        <taxon>fabids</taxon>
        <taxon>Fabales</taxon>
        <taxon>Fabaceae</taxon>
        <taxon>Papilionoideae</taxon>
        <taxon>50 kb inversion clade</taxon>
        <taxon>NPAAA clade</taxon>
        <taxon>indigoferoid/millettioid clade</taxon>
        <taxon>Phaseoleae</taxon>
        <taxon>Vigna</taxon>
    </lineage>
</organism>
<dbReference type="Proteomes" id="UP001374535">
    <property type="component" value="Chromosome 1"/>
</dbReference>
<reference evidence="1 2" key="1">
    <citation type="journal article" date="2023" name="Life. Sci Alliance">
        <title>Evolutionary insights into 3D genome organization and epigenetic landscape of Vigna mungo.</title>
        <authorList>
            <person name="Junaid A."/>
            <person name="Singh B."/>
            <person name="Bhatia S."/>
        </authorList>
    </citation>
    <scope>NUCLEOTIDE SEQUENCE [LARGE SCALE GENOMIC DNA]</scope>
    <source>
        <strain evidence="1">Urdbean</strain>
    </source>
</reference>
<gene>
    <name evidence="1" type="ORF">V8G54_002608</name>
</gene>
<dbReference type="AlphaFoldDB" id="A0AAQ3SD62"/>
<proteinExistence type="predicted"/>
<name>A0AAQ3SD62_VIGMU</name>
<keyword evidence="2" id="KW-1185">Reference proteome</keyword>
<evidence type="ECO:0000313" key="2">
    <source>
        <dbReference type="Proteomes" id="UP001374535"/>
    </source>
</evidence>
<dbReference type="EMBL" id="CP144700">
    <property type="protein sequence ID" value="WVZ24064.1"/>
    <property type="molecule type" value="Genomic_DNA"/>
</dbReference>